<dbReference type="PANTHER" id="PTHR16500:SF3">
    <property type="entry name" value="BRCA2-INTERACTING TRANSCRIPTIONAL REPRESSOR EMSY"/>
    <property type="match status" value="1"/>
</dbReference>
<keyword evidence="6" id="KW-1185">Reference proteome</keyword>
<comment type="subcellular location">
    <subcellularLocation>
        <location evidence="1">Nucleus</location>
    </subcellularLocation>
</comment>
<feature type="compositionally biased region" description="Low complexity" evidence="3">
    <location>
        <begin position="1010"/>
        <end position="1025"/>
    </location>
</feature>
<dbReference type="InterPro" id="IPR005491">
    <property type="entry name" value="ENT_dom"/>
</dbReference>
<feature type="domain" description="ENT" evidence="4">
    <location>
        <begin position="34"/>
        <end position="118"/>
    </location>
</feature>
<evidence type="ECO:0000256" key="3">
    <source>
        <dbReference type="SAM" id="MobiDB-lite"/>
    </source>
</evidence>
<feature type="region of interest" description="Disordered" evidence="3">
    <location>
        <begin position="992"/>
        <end position="1025"/>
    </location>
</feature>
<dbReference type="SMART" id="SM01191">
    <property type="entry name" value="ENT"/>
    <property type="match status" value="1"/>
</dbReference>
<feature type="region of interest" description="Disordered" evidence="3">
    <location>
        <begin position="867"/>
        <end position="895"/>
    </location>
</feature>
<feature type="region of interest" description="Disordered" evidence="3">
    <location>
        <begin position="639"/>
        <end position="679"/>
    </location>
</feature>
<organism evidence="5 6">
    <name type="scientific">Labeo rohita</name>
    <name type="common">Indian major carp</name>
    <name type="synonym">Cyprinus rohita</name>
    <dbReference type="NCBI Taxonomy" id="84645"/>
    <lineage>
        <taxon>Eukaryota</taxon>
        <taxon>Metazoa</taxon>
        <taxon>Chordata</taxon>
        <taxon>Craniata</taxon>
        <taxon>Vertebrata</taxon>
        <taxon>Euteleostomi</taxon>
        <taxon>Actinopterygii</taxon>
        <taxon>Neopterygii</taxon>
        <taxon>Teleostei</taxon>
        <taxon>Ostariophysi</taxon>
        <taxon>Cypriniformes</taxon>
        <taxon>Cyprinidae</taxon>
        <taxon>Labeoninae</taxon>
        <taxon>Labeonini</taxon>
        <taxon>Labeo</taxon>
    </lineage>
</organism>
<name>A0ABQ8MD59_LABRO</name>
<feature type="compositionally biased region" description="Polar residues" evidence="3">
    <location>
        <begin position="412"/>
        <end position="421"/>
    </location>
</feature>
<evidence type="ECO:0000256" key="1">
    <source>
        <dbReference type="ARBA" id="ARBA00004123"/>
    </source>
</evidence>
<feature type="compositionally biased region" description="Polar residues" evidence="3">
    <location>
        <begin position="1147"/>
        <end position="1156"/>
    </location>
</feature>
<sequence length="1299" mass="135645">MAELKDCAELKEKPLAGSMPVVWPTLLDLSRDECKRILRKLELEAYAGVISALRAQGDLTKDKKELLGELTRVLSISTERHRAEVRRAVNDERLTTIAYHMSGPNSSSEWSIEGRRLVPLMPRLVPQTAFTVMANAVANATAHQNASLLLPAETANKEVVVCYSYTSTTSTPPSASAPSSSSSSSAAAAVKSPRPASPASNVVVLPSGSTVYRRRTNSSSSSPVLLKEVPKVVAPISKTITVPVSGSPKMSNLMQSIANSLPPHMSPVKITFTKPSTQTTNTTTQKVIIVTTSPSSNFVPNILSKSHNYAAVSKLVSSAALTASNQKQTMVISASSSAAPGPSPVAVTTVVSSTPSVVMSTIAQGGSSAAVKVASTRLPSPKALVSSPSQILQIPKAQQQTAVQAASPKGLQATSISSPQSAGAAGAKPTIQIKQDAALPSSSSAPIMVVSSNGAIMTTKLVSTPTGTQATYTRPSVSPAIGARVATSPAGATYVKTTSGSIITVVPKSLASLSGKIITTNMVSGTTTKITTIPMTSKPNVIVVQKTTGKGTTIQGLPGKNVVTTLLNAGGEKTLQAVPGAKPAIITASRPITKMIVTQPKSLGAGVLIKPKPMAFQTAVVSEQARQLVSETLQQVTRSVESATASGQEGAPKDDSSSYTEGSPVSSDSTHGQEWTEQEVAVEASPTIIYQDVTGESQSATSTIKALLELQQTSGVCPTRASEHLCHVPAALTRVCHVTVKEKSDAKPRQHTIDLSQMAVPIPVTAERRQSPEPSGQSAGETDAVTEYIPIGDVAASSSQSQAVSLPPSAVPTTAKSSTTASAASGHATQQVEACVPQVKPLQEQMVVEEGELEGDTLDPQTGLFYRSSQQHRSPPPKPAAGPSDTPTSSKRAEPLTARVSIQRVAASASVGPQLAAALVSSNPPHTPQLPKLQQAPSSHHRPNTHTQLSQPPPLQAHHPVGSSKTPSSSQVQQPIITQGAAVTKITFGSHQCPPVSSSGEASVKLQPESSSSLTTTEKTSSSVSDILKISMMEAEIDPSVEPMVVDSSSDCGPLTKTPTASPLISSSKQTLAHGPFGRVKSKDLDIIQVIPQYSIMPDSSQSNVVVEPSGFLEITDYTSQRLDEEAAMEQEVDSSNDEGAAASPMADQSQGERPSVCSSSRLYRESCKLMDWNLPDDDDDDDDDDERCFIRTFCDSASACVLLSDWCERLSGYGLRTGVSAVPSHCKGRFPATPYCDGNKRVVGVSVGRGGFGVCVNAPVFLGGFPSCGVGRDARGRWDFPAVLTDRSALLWDGGAFI</sequence>
<proteinExistence type="predicted"/>
<feature type="region of interest" description="Disordered" evidence="3">
    <location>
        <begin position="168"/>
        <end position="202"/>
    </location>
</feature>
<dbReference type="Pfam" id="PF03735">
    <property type="entry name" value="ENT"/>
    <property type="match status" value="1"/>
</dbReference>
<dbReference type="InterPro" id="IPR033482">
    <property type="entry name" value="EMSY"/>
</dbReference>
<feature type="region of interest" description="Disordered" evidence="3">
    <location>
        <begin position="1126"/>
        <end position="1156"/>
    </location>
</feature>
<feature type="compositionally biased region" description="Polar residues" evidence="3">
    <location>
        <begin position="657"/>
        <end position="675"/>
    </location>
</feature>
<reference evidence="5 6" key="1">
    <citation type="submission" date="2022-01" db="EMBL/GenBank/DDBJ databases">
        <title>A high-quality chromosome-level genome assembly of rohu carp, Labeo rohita.</title>
        <authorList>
            <person name="Arick M.A. II"/>
            <person name="Hsu C.-Y."/>
            <person name="Magbanua Z."/>
            <person name="Pechanova O."/>
            <person name="Grover C."/>
            <person name="Miller E."/>
            <person name="Thrash A."/>
            <person name="Ezzel L."/>
            <person name="Alam S."/>
            <person name="Benzie J."/>
            <person name="Hamilton M."/>
            <person name="Karsi A."/>
            <person name="Lawrence M.L."/>
            <person name="Peterson D.G."/>
        </authorList>
    </citation>
    <scope>NUCLEOTIDE SEQUENCE [LARGE SCALE GENOMIC DNA]</scope>
    <source>
        <strain evidence="6">BAU-BD-2019</strain>
        <tissue evidence="5">Blood</tissue>
    </source>
</reference>
<dbReference type="Gene3D" id="1.10.1240.40">
    <property type="entry name" value="ENT domain"/>
    <property type="match status" value="1"/>
</dbReference>
<feature type="region of interest" description="Disordered" evidence="3">
    <location>
        <begin position="798"/>
        <end position="826"/>
    </location>
</feature>
<evidence type="ECO:0000259" key="4">
    <source>
        <dbReference type="PROSITE" id="PS51138"/>
    </source>
</evidence>
<dbReference type="PANTHER" id="PTHR16500">
    <property type="entry name" value="BRCA2-INTERACTING TRANSCRIPTIONAL REPRESSOR EMSY"/>
    <property type="match status" value="1"/>
</dbReference>
<evidence type="ECO:0000256" key="2">
    <source>
        <dbReference type="ARBA" id="ARBA00023242"/>
    </source>
</evidence>
<evidence type="ECO:0000313" key="5">
    <source>
        <dbReference type="EMBL" id="KAI2660161.1"/>
    </source>
</evidence>
<comment type="caution">
    <text evidence="5">The sequence shown here is derived from an EMBL/GenBank/DDBJ whole genome shotgun (WGS) entry which is preliminary data.</text>
</comment>
<accession>A0ABQ8MD59</accession>
<feature type="compositionally biased region" description="Acidic residues" evidence="3">
    <location>
        <begin position="1126"/>
        <end position="1137"/>
    </location>
</feature>
<dbReference type="SUPFAM" id="SSF158639">
    <property type="entry name" value="ENT-like"/>
    <property type="match status" value="1"/>
</dbReference>
<feature type="region of interest" description="Disordered" evidence="3">
    <location>
        <begin position="410"/>
        <end position="429"/>
    </location>
</feature>
<feature type="region of interest" description="Disordered" evidence="3">
    <location>
        <begin position="919"/>
        <end position="974"/>
    </location>
</feature>
<protein>
    <submittedName>
        <fullName evidence="5">BRCA2-interacting transcriptional repressor EMSY</fullName>
    </submittedName>
</protein>
<evidence type="ECO:0000313" key="6">
    <source>
        <dbReference type="Proteomes" id="UP000830375"/>
    </source>
</evidence>
<feature type="compositionally biased region" description="Polar residues" evidence="3">
    <location>
        <begin position="992"/>
        <end position="1001"/>
    </location>
</feature>
<keyword evidence="2" id="KW-0539">Nucleus</keyword>
<dbReference type="InterPro" id="IPR036142">
    <property type="entry name" value="ENT_dom-like_sf"/>
</dbReference>
<dbReference type="EMBL" id="JACTAM010000010">
    <property type="protein sequence ID" value="KAI2660161.1"/>
    <property type="molecule type" value="Genomic_DNA"/>
</dbReference>
<feature type="compositionally biased region" description="Low complexity" evidence="3">
    <location>
        <begin position="168"/>
        <end position="200"/>
    </location>
</feature>
<feature type="compositionally biased region" description="Polar residues" evidence="3">
    <location>
        <begin position="963"/>
        <end position="974"/>
    </location>
</feature>
<dbReference type="Proteomes" id="UP000830375">
    <property type="component" value="Unassembled WGS sequence"/>
</dbReference>
<dbReference type="PROSITE" id="PS51138">
    <property type="entry name" value="ENT"/>
    <property type="match status" value="1"/>
</dbReference>
<gene>
    <name evidence="5" type="ORF">H4Q32_025876</name>
</gene>